<evidence type="ECO:0000313" key="1">
    <source>
        <dbReference type="EMBL" id="CAF9911289.1"/>
    </source>
</evidence>
<comment type="caution">
    <text evidence="1">The sequence shown here is derived from an EMBL/GenBank/DDBJ whole genome shotgun (WGS) entry which is preliminary data.</text>
</comment>
<accession>A0A8H3IF10</accession>
<name>A0A8H3IF10_9LECA</name>
<keyword evidence="2" id="KW-1185">Reference proteome</keyword>
<sequence length="157" mass="16758">MLEEVVVFRRAVGEVRRIAVVVEVEAEVVVRIGGGGGIGVVGELVGWVVLESNSIGGVDVVGEGGEDVVNETSVVEVVVDDEVDSGDELENDEARIGKIEFEKKRGRKLLEELTGRLVLEVCEDAWIALTACGVEGGLELDGRRDLSSSVVDELLNK</sequence>
<gene>
    <name evidence="1" type="ORF">GOMPHAMPRED_007365</name>
</gene>
<evidence type="ECO:0000313" key="2">
    <source>
        <dbReference type="Proteomes" id="UP000664169"/>
    </source>
</evidence>
<organism evidence="1 2">
    <name type="scientific">Gomphillus americanus</name>
    <dbReference type="NCBI Taxonomy" id="1940652"/>
    <lineage>
        <taxon>Eukaryota</taxon>
        <taxon>Fungi</taxon>
        <taxon>Dikarya</taxon>
        <taxon>Ascomycota</taxon>
        <taxon>Pezizomycotina</taxon>
        <taxon>Lecanoromycetes</taxon>
        <taxon>OSLEUM clade</taxon>
        <taxon>Ostropomycetidae</taxon>
        <taxon>Ostropales</taxon>
        <taxon>Graphidaceae</taxon>
        <taxon>Gomphilloideae</taxon>
        <taxon>Gomphillus</taxon>
    </lineage>
</organism>
<proteinExistence type="predicted"/>
<dbReference type="Proteomes" id="UP000664169">
    <property type="component" value="Unassembled WGS sequence"/>
</dbReference>
<dbReference type="AlphaFoldDB" id="A0A8H3IF10"/>
<reference evidence="1" key="1">
    <citation type="submission" date="2021-03" db="EMBL/GenBank/DDBJ databases">
        <authorList>
            <person name="Tagirdzhanova G."/>
        </authorList>
    </citation>
    <scope>NUCLEOTIDE SEQUENCE</scope>
</reference>
<dbReference type="EMBL" id="CAJPDQ010000006">
    <property type="protein sequence ID" value="CAF9911289.1"/>
    <property type="molecule type" value="Genomic_DNA"/>
</dbReference>
<protein>
    <submittedName>
        <fullName evidence="1">Uncharacterized protein</fullName>
    </submittedName>
</protein>